<dbReference type="RefSeq" id="WP_114337235.1">
    <property type="nucleotide sequence ID" value="NZ_QPID01000002.1"/>
</dbReference>
<keyword evidence="6" id="KW-1185">Reference proteome</keyword>
<comment type="similarity">
    <text evidence="1">Belongs to the glycosyltransferase 2 family.</text>
</comment>
<protein>
    <submittedName>
        <fullName evidence="5">Glycosyltransferase family 2 protein</fullName>
    </submittedName>
</protein>
<keyword evidence="3 5" id="KW-0808">Transferase</keyword>
<dbReference type="Proteomes" id="UP000252558">
    <property type="component" value="Unassembled WGS sequence"/>
</dbReference>
<dbReference type="Pfam" id="PF00535">
    <property type="entry name" value="Glycos_transf_2"/>
    <property type="match status" value="1"/>
</dbReference>
<feature type="domain" description="Glycosyltransferase 2-like" evidence="4">
    <location>
        <begin position="19"/>
        <end position="146"/>
    </location>
</feature>
<dbReference type="AlphaFoldDB" id="A0A368NNR3"/>
<dbReference type="PANTHER" id="PTHR43685">
    <property type="entry name" value="GLYCOSYLTRANSFERASE"/>
    <property type="match status" value="1"/>
</dbReference>
<dbReference type="InterPro" id="IPR001173">
    <property type="entry name" value="Glyco_trans_2-like"/>
</dbReference>
<accession>A0A368NNR3</accession>
<gene>
    <name evidence="5" type="ORF">DU002_04880</name>
</gene>
<organism evidence="5 6">
    <name type="scientific">Corallincola holothuriorum</name>
    <dbReference type="NCBI Taxonomy" id="2282215"/>
    <lineage>
        <taxon>Bacteria</taxon>
        <taxon>Pseudomonadati</taxon>
        <taxon>Pseudomonadota</taxon>
        <taxon>Gammaproteobacteria</taxon>
        <taxon>Alteromonadales</taxon>
        <taxon>Psychromonadaceae</taxon>
        <taxon>Corallincola</taxon>
    </lineage>
</organism>
<evidence type="ECO:0000313" key="6">
    <source>
        <dbReference type="Proteomes" id="UP000252558"/>
    </source>
</evidence>
<dbReference type="SUPFAM" id="SSF53448">
    <property type="entry name" value="Nucleotide-diphospho-sugar transferases"/>
    <property type="match status" value="1"/>
</dbReference>
<evidence type="ECO:0000313" key="5">
    <source>
        <dbReference type="EMBL" id="RCU51806.1"/>
    </source>
</evidence>
<keyword evidence="2" id="KW-0328">Glycosyltransferase</keyword>
<evidence type="ECO:0000256" key="1">
    <source>
        <dbReference type="ARBA" id="ARBA00006739"/>
    </source>
</evidence>
<comment type="caution">
    <text evidence="5">The sequence shown here is derived from an EMBL/GenBank/DDBJ whole genome shotgun (WGS) entry which is preliminary data.</text>
</comment>
<dbReference type="InterPro" id="IPR050834">
    <property type="entry name" value="Glycosyltransf_2"/>
</dbReference>
<evidence type="ECO:0000256" key="3">
    <source>
        <dbReference type="ARBA" id="ARBA00022679"/>
    </source>
</evidence>
<dbReference type="EMBL" id="QPID01000002">
    <property type="protein sequence ID" value="RCU51806.1"/>
    <property type="molecule type" value="Genomic_DNA"/>
</dbReference>
<dbReference type="CDD" id="cd00761">
    <property type="entry name" value="Glyco_tranf_GTA_type"/>
    <property type="match status" value="1"/>
</dbReference>
<dbReference type="InterPro" id="IPR029044">
    <property type="entry name" value="Nucleotide-diphossugar_trans"/>
</dbReference>
<dbReference type="PANTHER" id="PTHR43685:SF5">
    <property type="entry name" value="GLYCOSYLTRANSFERASE EPSE-RELATED"/>
    <property type="match status" value="1"/>
</dbReference>
<dbReference type="OrthoDB" id="396512at2"/>
<dbReference type="Gene3D" id="3.90.550.10">
    <property type="entry name" value="Spore Coat Polysaccharide Biosynthesis Protein SpsA, Chain A"/>
    <property type="match status" value="1"/>
</dbReference>
<sequence>MVDPQNDVTPSRPEPPLVSVITPVFRGENTLLRAVESLLAQDYSHWEQWIVVDDGVDYQQLLASHGICDPRIHFISSGEIGSGPNHTRNLALAKARGELIAPLDADDLYYPTRLSTLVPLAMEYGVAGDNVDIVDEQNGQLMATLLPQYQGYRLWSAAGYSQTKTPLIFLFRRDCVGLGWHRDVQLGEDTLFNLRAMERAKGCVMWGEPLHQYRVNSQSICHSDNAAERADMAYQHCLDRLLSDAMGFGSEPFKRIVETMLRDKKRVNLAYDAALKNGFAGSYQHFSLKHYPLDKQYVPQDVPQGTEELCIE</sequence>
<evidence type="ECO:0000256" key="2">
    <source>
        <dbReference type="ARBA" id="ARBA00022676"/>
    </source>
</evidence>
<name>A0A368NNR3_9GAMM</name>
<reference evidence="5 6" key="1">
    <citation type="submission" date="2018-07" db="EMBL/GenBank/DDBJ databases">
        <title>Corallincola holothuriorum sp. nov., a new facultative anaerobe isolated from sea cucumber Apostichopus japonicus.</title>
        <authorList>
            <person name="Xia H."/>
        </authorList>
    </citation>
    <scope>NUCLEOTIDE SEQUENCE [LARGE SCALE GENOMIC DNA]</scope>
    <source>
        <strain evidence="5 6">C4</strain>
    </source>
</reference>
<proteinExistence type="inferred from homology"/>
<dbReference type="GO" id="GO:0016757">
    <property type="term" value="F:glycosyltransferase activity"/>
    <property type="evidence" value="ECO:0007669"/>
    <property type="project" value="UniProtKB-KW"/>
</dbReference>
<evidence type="ECO:0000259" key="4">
    <source>
        <dbReference type="Pfam" id="PF00535"/>
    </source>
</evidence>